<dbReference type="STRING" id="1220495.SAMN05216288_4236"/>
<dbReference type="Proteomes" id="UP000184305">
    <property type="component" value="Unassembled WGS sequence"/>
</dbReference>
<proteinExistence type="predicted"/>
<dbReference type="AlphaFoldDB" id="A0A1M7LEM1"/>
<name>A0A1M7LEM1_9GAMM</name>
<dbReference type="OrthoDB" id="7018616at2"/>
<organism evidence="1 2">
    <name type="scientific">Phytopseudomonas punonensis</name>
    <dbReference type="NCBI Taxonomy" id="1220495"/>
    <lineage>
        <taxon>Bacteria</taxon>
        <taxon>Pseudomonadati</taxon>
        <taxon>Pseudomonadota</taxon>
        <taxon>Gammaproteobacteria</taxon>
        <taxon>Pseudomonadales</taxon>
        <taxon>Pseudomonadaceae</taxon>
        <taxon>Phytopseudomonas</taxon>
    </lineage>
</organism>
<gene>
    <name evidence="1" type="ORF">SAMN05216288_4236</name>
</gene>
<protein>
    <submittedName>
        <fullName evidence="1">Uncharacterized protein</fullName>
    </submittedName>
</protein>
<dbReference type="EMBL" id="FRBQ01000008">
    <property type="protein sequence ID" value="SHM76359.1"/>
    <property type="molecule type" value="Genomic_DNA"/>
</dbReference>
<keyword evidence="2" id="KW-1185">Reference proteome</keyword>
<accession>A0A1M7LEM1</accession>
<reference evidence="2" key="1">
    <citation type="submission" date="2016-11" db="EMBL/GenBank/DDBJ databases">
        <authorList>
            <person name="Varghese N."/>
            <person name="Submissions S."/>
        </authorList>
    </citation>
    <scope>NUCLEOTIDE SEQUENCE [LARGE SCALE GENOMIC DNA]</scope>
    <source>
        <strain evidence="2">CECT 8089</strain>
    </source>
</reference>
<evidence type="ECO:0000313" key="1">
    <source>
        <dbReference type="EMBL" id="SHM76359.1"/>
    </source>
</evidence>
<evidence type="ECO:0000313" key="2">
    <source>
        <dbReference type="Proteomes" id="UP000184305"/>
    </source>
</evidence>
<sequence length="167" mass="17340">MEAAAVDKAPVVLVDAQPFVLVVGREQVVAVVTAAGSQGPPGRQGAPGPAGGSAVQRIAGEQLSALRVVYEWAGVVRYLDLQDAEHIDQVAGVTLTAVEMGELVNLQLAGPLDDAAWSWQPGPVWLGQAGTLTQTPPLDGHLLFIGNAVSPTRIIINIDQPIALAEE</sequence>